<keyword evidence="3 7" id="KW-0694">RNA-binding</keyword>
<dbReference type="GO" id="GO:0008097">
    <property type="term" value="F:5S rRNA binding"/>
    <property type="evidence" value="ECO:0007669"/>
    <property type="project" value="TreeGrafter"/>
</dbReference>
<dbReference type="GO" id="GO:0006412">
    <property type="term" value="P:translation"/>
    <property type="evidence" value="ECO:0007669"/>
    <property type="project" value="UniProtKB-UniRule"/>
</dbReference>
<dbReference type="InterPro" id="IPR057268">
    <property type="entry name" value="Ribosomal_L18"/>
</dbReference>
<comment type="function">
    <text evidence="7">This is one of the proteins that bind and probably mediate the attachment of the 5S RNA into the large ribosomal subunit, where it forms part of the central protuberance.</text>
</comment>
<evidence type="ECO:0000256" key="3">
    <source>
        <dbReference type="ARBA" id="ARBA00022884"/>
    </source>
</evidence>
<name>A0A7V3N4E3_UNCC3</name>
<dbReference type="SUPFAM" id="SSF53137">
    <property type="entry name" value="Translational machinery components"/>
    <property type="match status" value="1"/>
</dbReference>
<dbReference type="GO" id="GO:0003735">
    <property type="term" value="F:structural constituent of ribosome"/>
    <property type="evidence" value="ECO:0007669"/>
    <property type="project" value="InterPro"/>
</dbReference>
<evidence type="ECO:0000256" key="4">
    <source>
        <dbReference type="ARBA" id="ARBA00022980"/>
    </source>
</evidence>
<dbReference type="GO" id="GO:0005737">
    <property type="term" value="C:cytoplasm"/>
    <property type="evidence" value="ECO:0007669"/>
    <property type="project" value="UniProtKB-ARBA"/>
</dbReference>
<evidence type="ECO:0000313" key="8">
    <source>
        <dbReference type="EMBL" id="HFZ08951.1"/>
    </source>
</evidence>
<proteinExistence type="inferred from homology"/>
<evidence type="ECO:0000256" key="6">
    <source>
        <dbReference type="ARBA" id="ARBA00035197"/>
    </source>
</evidence>
<comment type="similarity">
    <text evidence="1 7">Belongs to the universal ribosomal protein uL18 family.</text>
</comment>
<dbReference type="CDD" id="cd00432">
    <property type="entry name" value="Ribosomal_L18_L5e"/>
    <property type="match status" value="1"/>
</dbReference>
<dbReference type="InterPro" id="IPR005484">
    <property type="entry name" value="Ribosomal_uL18_bac/plant/anim"/>
</dbReference>
<dbReference type="GO" id="GO:0005840">
    <property type="term" value="C:ribosome"/>
    <property type="evidence" value="ECO:0007669"/>
    <property type="project" value="UniProtKB-KW"/>
</dbReference>
<evidence type="ECO:0000256" key="1">
    <source>
        <dbReference type="ARBA" id="ARBA00007116"/>
    </source>
</evidence>
<dbReference type="FunFam" id="3.30.420.100:FF:000001">
    <property type="entry name" value="50S ribosomal protein L18"/>
    <property type="match status" value="1"/>
</dbReference>
<dbReference type="GO" id="GO:1990904">
    <property type="term" value="C:ribonucleoprotein complex"/>
    <property type="evidence" value="ECO:0007669"/>
    <property type="project" value="UniProtKB-KW"/>
</dbReference>
<evidence type="ECO:0000256" key="2">
    <source>
        <dbReference type="ARBA" id="ARBA00022730"/>
    </source>
</evidence>
<dbReference type="EMBL" id="DTGG01000075">
    <property type="protein sequence ID" value="HFZ08951.1"/>
    <property type="molecule type" value="Genomic_DNA"/>
</dbReference>
<dbReference type="PANTHER" id="PTHR12899:SF3">
    <property type="entry name" value="LARGE RIBOSOMAL SUBUNIT PROTEIN UL18M"/>
    <property type="match status" value="1"/>
</dbReference>
<keyword evidence="5 7" id="KW-0687">Ribonucleoprotein</keyword>
<dbReference type="HAMAP" id="MF_01337_B">
    <property type="entry name" value="Ribosomal_uL18_B"/>
    <property type="match status" value="1"/>
</dbReference>
<evidence type="ECO:0000256" key="7">
    <source>
        <dbReference type="HAMAP-Rule" id="MF_01337"/>
    </source>
</evidence>
<evidence type="ECO:0000256" key="5">
    <source>
        <dbReference type="ARBA" id="ARBA00023274"/>
    </source>
</evidence>
<dbReference type="AlphaFoldDB" id="A0A7V3N4E3"/>
<sequence length="115" mass="13167">MIKNLKSRELRKQRIRVYGTKERPRLSPFRSNKHIYAQLIDDQRGITLVSCSDLELKKLDKKLTKTEIAKEVGIALAKKAETKKIKAIVFDRNGYRFHGRIKALADGARAGGLKF</sequence>
<reference evidence="8" key="1">
    <citation type="journal article" date="2020" name="mSystems">
        <title>Genome- and Community-Level Interaction Insights into Carbon Utilization and Element Cycling Functions of Hydrothermarchaeota in Hydrothermal Sediment.</title>
        <authorList>
            <person name="Zhou Z."/>
            <person name="Liu Y."/>
            <person name="Xu W."/>
            <person name="Pan J."/>
            <person name="Luo Z.H."/>
            <person name="Li M."/>
        </authorList>
    </citation>
    <scope>NUCLEOTIDE SEQUENCE [LARGE SCALE GENOMIC DNA]</scope>
    <source>
        <strain evidence="8">SpSt-757</strain>
    </source>
</reference>
<dbReference type="InterPro" id="IPR004389">
    <property type="entry name" value="Ribosomal_uL18_bac-type"/>
</dbReference>
<comment type="subunit">
    <text evidence="7">Part of the 50S ribosomal subunit; part of the 5S rRNA/L5/L18/L25 subcomplex. Contacts the 5S and 23S rRNAs.</text>
</comment>
<dbReference type="Pfam" id="PF00861">
    <property type="entry name" value="Ribosomal_L18p"/>
    <property type="match status" value="1"/>
</dbReference>
<gene>
    <name evidence="7" type="primary">rplR</name>
    <name evidence="8" type="ORF">ENV41_02320</name>
</gene>
<dbReference type="NCBIfam" id="TIGR00060">
    <property type="entry name" value="L18_bact"/>
    <property type="match status" value="1"/>
</dbReference>
<dbReference type="PANTHER" id="PTHR12899">
    <property type="entry name" value="39S RIBOSOMAL PROTEIN L18, MITOCHONDRIAL"/>
    <property type="match status" value="1"/>
</dbReference>
<keyword evidence="2 7" id="KW-0699">rRNA-binding</keyword>
<keyword evidence="4 7" id="KW-0689">Ribosomal protein</keyword>
<protein>
    <recommendedName>
        <fullName evidence="6 7">Large ribosomal subunit protein uL18</fullName>
    </recommendedName>
</protein>
<organism evidence="8">
    <name type="scientific">candidate division CPR3 bacterium</name>
    <dbReference type="NCBI Taxonomy" id="2268181"/>
    <lineage>
        <taxon>Bacteria</taxon>
        <taxon>Bacteria division CPR3</taxon>
    </lineage>
</organism>
<dbReference type="Gene3D" id="3.30.420.100">
    <property type="match status" value="1"/>
</dbReference>
<accession>A0A7V3N4E3</accession>
<comment type="caution">
    <text evidence="8">The sequence shown here is derived from an EMBL/GenBank/DDBJ whole genome shotgun (WGS) entry which is preliminary data.</text>
</comment>